<keyword evidence="3" id="KW-1015">Disulfide bond</keyword>
<dbReference type="GO" id="GO:0030313">
    <property type="term" value="C:cell envelope"/>
    <property type="evidence" value="ECO:0007669"/>
    <property type="project" value="UniProtKB-SubCell"/>
</dbReference>
<feature type="domain" description="Thioredoxin" evidence="5">
    <location>
        <begin position="42"/>
        <end position="182"/>
    </location>
</feature>
<proteinExistence type="predicted"/>
<sequence>MTEHHIKEKLTTTHLKNSVLLLLIIILLMGCGKDNEPAVTRAEINKPAPDFTLVDLQGKIWQLSSLRGKVVFINFWATWCPPCLEEMPSMQALNTAMANAPFQMLTILNNDQPAFAQNLVNKLSLTFPVLIDPNSETGTQYGLTGVPETFIIDPEGILREKFLGPRPWNSQGAMDMLNAYFPHN</sequence>
<protein>
    <submittedName>
        <fullName evidence="6">TlpA family protein disulfide reductase</fullName>
    </submittedName>
</protein>
<dbReference type="SUPFAM" id="SSF52833">
    <property type="entry name" value="Thioredoxin-like"/>
    <property type="match status" value="1"/>
</dbReference>
<dbReference type="InterPro" id="IPR017937">
    <property type="entry name" value="Thioredoxin_CS"/>
</dbReference>
<dbReference type="InterPro" id="IPR013766">
    <property type="entry name" value="Thioredoxin_domain"/>
</dbReference>
<dbReference type="EMBL" id="JACNJZ010000096">
    <property type="protein sequence ID" value="MBC8317659.1"/>
    <property type="molecule type" value="Genomic_DNA"/>
</dbReference>
<keyword evidence="2" id="KW-0201">Cytochrome c-type biogenesis</keyword>
<evidence type="ECO:0000256" key="2">
    <source>
        <dbReference type="ARBA" id="ARBA00022748"/>
    </source>
</evidence>
<dbReference type="PANTHER" id="PTHR42852">
    <property type="entry name" value="THIOL:DISULFIDE INTERCHANGE PROTEIN DSBE"/>
    <property type="match status" value="1"/>
</dbReference>
<evidence type="ECO:0000313" key="7">
    <source>
        <dbReference type="Proteomes" id="UP000614424"/>
    </source>
</evidence>
<dbReference type="PANTHER" id="PTHR42852:SF6">
    <property type="entry name" value="THIOL:DISULFIDE INTERCHANGE PROTEIN DSBE"/>
    <property type="match status" value="1"/>
</dbReference>
<dbReference type="PROSITE" id="PS00194">
    <property type="entry name" value="THIOREDOXIN_1"/>
    <property type="match status" value="1"/>
</dbReference>
<accession>A0A8J6TC22</accession>
<dbReference type="PROSITE" id="PS51352">
    <property type="entry name" value="THIOREDOXIN_2"/>
    <property type="match status" value="1"/>
</dbReference>
<evidence type="ECO:0000256" key="1">
    <source>
        <dbReference type="ARBA" id="ARBA00004196"/>
    </source>
</evidence>
<dbReference type="Pfam" id="PF00578">
    <property type="entry name" value="AhpC-TSA"/>
    <property type="match status" value="1"/>
</dbReference>
<dbReference type="GO" id="GO:0016209">
    <property type="term" value="F:antioxidant activity"/>
    <property type="evidence" value="ECO:0007669"/>
    <property type="project" value="InterPro"/>
</dbReference>
<dbReference type="InterPro" id="IPR000866">
    <property type="entry name" value="AhpC/TSA"/>
</dbReference>
<organism evidence="6 7">
    <name type="scientific">Candidatus Desulfobia pelagia</name>
    <dbReference type="NCBI Taxonomy" id="2841692"/>
    <lineage>
        <taxon>Bacteria</taxon>
        <taxon>Pseudomonadati</taxon>
        <taxon>Thermodesulfobacteriota</taxon>
        <taxon>Desulfobulbia</taxon>
        <taxon>Desulfobulbales</taxon>
        <taxon>Desulfobulbaceae</taxon>
        <taxon>Candidatus Desulfobia</taxon>
    </lineage>
</organism>
<gene>
    <name evidence="6" type="ORF">H8E41_07105</name>
</gene>
<comment type="subcellular location">
    <subcellularLocation>
        <location evidence="1">Cell envelope</location>
    </subcellularLocation>
</comment>
<dbReference type="Proteomes" id="UP000614424">
    <property type="component" value="Unassembled WGS sequence"/>
</dbReference>
<evidence type="ECO:0000256" key="4">
    <source>
        <dbReference type="ARBA" id="ARBA00023284"/>
    </source>
</evidence>
<evidence type="ECO:0000313" key="6">
    <source>
        <dbReference type="EMBL" id="MBC8317659.1"/>
    </source>
</evidence>
<comment type="caution">
    <text evidence="6">The sequence shown here is derived from an EMBL/GenBank/DDBJ whole genome shotgun (WGS) entry which is preliminary data.</text>
</comment>
<evidence type="ECO:0000259" key="5">
    <source>
        <dbReference type="PROSITE" id="PS51352"/>
    </source>
</evidence>
<dbReference type="InterPro" id="IPR050553">
    <property type="entry name" value="Thioredoxin_ResA/DsbE_sf"/>
</dbReference>
<dbReference type="GO" id="GO:0016491">
    <property type="term" value="F:oxidoreductase activity"/>
    <property type="evidence" value="ECO:0007669"/>
    <property type="project" value="InterPro"/>
</dbReference>
<dbReference type="Gene3D" id="3.40.30.10">
    <property type="entry name" value="Glutaredoxin"/>
    <property type="match status" value="1"/>
</dbReference>
<reference evidence="6 7" key="1">
    <citation type="submission" date="2020-08" db="EMBL/GenBank/DDBJ databases">
        <title>Bridging the membrane lipid divide: bacteria of the FCB group superphylum have the potential to synthesize archaeal ether lipids.</title>
        <authorList>
            <person name="Villanueva L."/>
            <person name="Von Meijenfeldt F.A.B."/>
            <person name="Westbye A.B."/>
            <person name="Yadav S."/>
            <person name="Hopmans E.C."/>
            <person name="Dutilh B.E."/>
            <person name="Sinninghe Damste J.S."/>
        </authorList>
    </citation>
    <scope>NUCLEOTIDE SEQUENCE [LARGE SCALE GENOMIC DNA]</scope>
    <source>
        <strain evidence="6">NIOZ-UU47</strain>
    </source>
</reference>
<dbReference type="InterPro" id="IPR036249">
    <property type="entry name" value="Thioredoxin-like_sf"/>
</dbReference>
<dbReference type="AlphaFoldDB" id="A0A8J6TC22"/>
<evidence type="ECO:0000256" key="3">
    <source>
        <dbReference type="ARBA" id="ARBA00023157"/>
    </source>
</evidence>
<dbReference type="CDD" id="cd02966">
    <property type="entry name" value="TlpA_like_family"/>
    <property type="match status" value="1"/>
</dbReference>
<name>A0A8J6TC22_9BACT</name>
<keyword evidence="4" id="KW-0676">Redox-active center</keyword>
<dbReference type="PROSITE" id="PS51257">
    <property type="entry name" value="PROKAR_LIPOPROTEIN"/>
    <property type="match status" value="1"/>
</dbReference>
<dbReference type="GO" id="GO:0017004">
    <property type="term" value="P:cytochrome complex assembly"/>
    <property type="evidence" value="ECO:0007669"/>
    <property type="project" value="UniProtKB-KW"/>
</dbReference>